<evidence type="ECO:0000256" key="2">
    <source>
        <dbReference type="ARBA" id="ARBA00022448"/>
    </source>
</evidence>
<dbReference type="Pfam" id="PF00528">
    <property type="entry name" value="BPD_transp_1"/>
    <property type="match status" value="1"/>
</dbReference>
<feature type="transmembrane region" description="Helical" evidence="7">
    <location>
        <begin position="27"/>
        <end position="48"/>
    </location>
</feature>
<proteinExistence type="inferred from homology"/>
<dbReference type="SUPFAM" id="SSF161098">
    <property type="entry name" value="MetI-like"/>
    <property type="match status" value="1"/>
</dbReference>
<comment type="subcellular location">
    <subcellularLocation>
        <location evidence="1 7">Cell membrane</location>
        <topology evidence="1 7">Multi-pass membrane protein</topology>
    </subcellularLocation>
</comment>
<dbReference type="PANTHER" id="PTHR43386:SF25">
    <property type="entry name" value="PEPTIDE ABC TRANSPORTER PERMEASE PROTEIN"/>
    <property type="match status" value="1"/>
</dbReference>
<feature type="transmembrane region" description="Helical" evidence="7">
    <location>
        <begin position="257"/>
        <end position="275"/>
    </location>
</feature>
<dbReference type="InterPro" id="IPR050366">
    <property type="entry name" value="BP-dependent_transpt_permease"/>
</dbReference>
<gene>
    <name evidence="9" type="ORF">R7226_02750</name>
</gene>
<keyword evidence="4 7" id="KW-0812">Transmembrane</keyword>
<feature type="transmembrane region" description="Helical" evidence="7">
    <location>
        <begin position="204"/>
        <end position="222"/>
    </location>
</feature>
<protein>
    <submittedName>
        <fullName evidence="9">ABC transporter permease</fullName>
    </submittedName>
</protein>
<evidence type="ECO:0000313" key="9">
    <source>
        <dbReference type="EMBL" id="MDW5593240.1"/>
    </source>
</evidence>
<evidence type="ECO:0000256" key="7">
    <source>
        <dbReference type="RuleBase" id="RU363032"/>
    </source>
</evidence>
<sequence length="292" mass="30104">APGPAAPPAAACARRRRVRLPFSGGPLGRFGLLLLIALLTVGLLGPALPIGSPTDSAGPRLAGPSGEFLLGTDELGRSLLPRIVEGIRETILIATVVVLVATVIGVIAGCFAALAGRRADELIVRATDVVFSFPVFLIAILVSVVAGPGRAAAMAAVFAVTLPTMVRVVRAAALPVVERDFVVAAEVAGASRWRIMRVHLFRNVRGVVIGQVAYAISLGMLIEGGMSFLGLGVQAPAASLGSLVGSGRLYLTIEPTYALLPGVVLGLAVLAFNLVGDALRRETDPTLDREQA</sequence>
<keyword evidence="6 7" id="KW-0472">Membrane</keyword>
<feature type="non-terminal residue" evidence="9">
    <location>
        <position position="1"/>
    </location>
</feature>
<feature type="domain" description="ABC transmembrane type-1" evidence="8">
    <location>
        <begin position="87"/>
        <end position="276"/>
    </location>
</feature>
<keyword evidence="2 7" id="KW-0813">Transport</keyword>
<organism evidence="9 10">
    <name type="scientific">Conexibacter stalactiti</name>
    <dbReference type="NCBI Taxonomy" id="1940611"/>
    <lineage>
        <taxon>Bacteria</taxon>
        <taxon>Bacillati</taxon>
        <taxon>Actinomycetota</taxon>
        <taxon>Thermoleophilia</taxon>
        <taxon>Solirubrobacterales</taxon>
        <taxon>Conexibacteraceae</taxon>
        <taxon>Conexibacter</taxon>
    </lineage>
</organism>
<reference evidence="10" key="1">
    <citation type="submission" date="2023-07" db="EMBL/GenBank/DDBJ databases">
        <title>Conexibacter stalactiti sp. nov., isolated from stalactites in a lava cave and emended description of the genus Conexibacter.</title>
        <authorList>
            <person name="Lee S.D."/>
        </authorList>
    </citation>
    <scope>NUCLEOTIDE SEQUENCE [LARGE SCALE GENOMIC DNA]</scope>
    <source>
        <strain evidence="10">KCTC 39840</strain>
    </source>
</reference>
<evidence type="ECO:0000256" key="1">
    <source>
        <dbReference type="ARBA" id="ARBA00004651"/>
    </source>
</evidence>
<evidence type="ECO:0000256" key="6">
    <source>
        <dbReference type="ARBA" id="ARBA00023136"/>
    </source>
</evidence>
<evidence type="ECO:0000256" key="4">
    <source>
        <dbReference type="ARBA" id="ARBA00022692"/>
    </source>
</evidence>
<evidence type="ECO:0000313" key="10">
    <source>
        <dbReference type="Proteomes" id="UP001284601"/>
    </source>
</evidence>
<dbReference type="RefSeq" id="WP_318595502.1">
    <property type="nucleotide sequence ID" value="NZ_JAWSTH010000003.1"/>
</dbReference>
<dbReference type="PANTHER" id="PTHR43386">
    <property type="entry name" value="OLIGOPEPTIDE TRANSPORT SYSTEM PERMEASE PROTEIN APPC"/>
    <property type="match status" value="1"/>
</dbReference>
<dbReference type="Proteomes" id="UP001284601">
    <property type="component" value="Unassembled WGS sequence"/>
</dbReference>
<feature type="transmembrane region" description="Helical" evidence="7">
    <location>
        <begin position="122"/>
        <end position="145"/>
    </location>
</feature>
<accession>A0ABU4HL09</accession>
<evidence type="ECO:0000259" key="8">
    <source>
        <dbReference type="PROSITE" id="PS50928"/>
    </source>
</evidence>
<name>A0ABU4HL09_9ACTN</name>
<dbReference type="InterPro" id="IPR000515">
    <property type="entry name" value="MetI-like"/>
</dbReference>
<keyword evidence="3" id="KW-1003">Cell membrane</keyword>
<dbReference type="CDD" id="cd06261">
    <property type="entry name" value="TM_PBP2"/>
    <property type="match status" value="1"/>
</dbReference>
<keyword evidence="10" id="KW-1185">Reference proteome</keyword>
<dbReference type="Gene3D" id="1.10.3720.10">
    <property type="entry name" value="MetI-like"/>
    <property type="match status" value="1"/>
</dbReference>
<evidence type="ECO:0000256" key="3">
    <source>
        <dbReference type="ARBA" id="ARBA00022475"/>
    </source>
</evidence>
<dbReference type="PROSITE" id="PS50928">
    <property type="entry name" value="ABC_TM1"/>
    <property type="match status" value="1"/>
</dbReference>
<evidence type="ECO:0000256" key="5">
    <source>
        <dbReference type="ARBA" id="ARBA00022989"/>
    </source>
</evidence>
<comment type="caution">
    <text evidence="9">The sequence shown here is derived from an EMBL/GenBank/DDBJ whole genome shotgun (WGS) entry which is preliminary data.</text>
</comment>
<dbReference type="EMBL" id="JAWSTH010000003">
    <property type="protein sequence ID" value="MDW5593240.1"/>
    <property type="molecule type" value="Genomic_DNA"/>
</dbReference>
<comment type="similarity">
    <text evidence="7">Belongs to the binding-protein-dependent transport system permease family.</text>
</comment>
<keyword evidence="5 7" id="KW-1133">Transmembrane helix</keyword>
<feature type="transmembrane region" description="Helical" evidence="7">
    <location>
        <begin position="91"/>
        <end position="115"/>
    </location>
</feature>
<dbReference type="InterPro" id="IPR035906">
    <property type="entry name" value="MetI-like_sf"/>
</dbReference>